<reference evidence="2 3" key="1">
    <citation type="journal article" date="2012" name="Front. Microbiol.">
        <title>Draft Genome Sequence of the Virulent Strain 01-B526 of the Fish Pathogen Aeromonas salmonicida.</title>
        <authorList>
            <person name="Charette S.J."/>
            <person name="Brochu F."/>
            <person name="Boyle B."/>
            <person name="Filion G."/>
            <person name="Tanaka K.H."/>
            <person name="Derome N."/>
        </authorList>
    </citation>
    <scope>NUCLEOTIDE SEQUENCE [LARGE SCALE GENOMIC DNA]</scope>
    <source>
        <strain evidence="2 3">P11</strain>
    </source>
</reference>
<dbReference type="PATRIC" id="fig|1353534.3.peg.1007"/>
<evidence type="ECO:0000313" key="2">
    <source>
        <dbReference type="EMBL" id="OBR95152.1"/>
    </source>
</evidence>
<dbReference type="PANTHER" id="PTHR41878:SF1">
    <property type="entry name" value="TNPR PROTEIN"/>
    <property type="match status" value="1"/>
</dbReference>
<proteinExistence type="predicted"/>
<feature type="domain" description="Plasmid pRiA4b Orf3-like" evidence="1">
    <location>
        <begin position="285"/>
        <end position="398"/>
    </location>
</feature>
<comment type="caution">
    <text evidence="2">The sequence shown here is derived from an EMBL/GenBank/DDBJ whole genome shotgun (WGS) entry which is preliminary data.</text>
</comment>
<dbReference type="RefSeq" id="WP_065077360.1">
    <property type="nucleotide sequence ID" value="NZ_LROS01000010.1"/>
</dbReference>
<dbReference type="PANTHER" id="PTHR41878">
    <property type="entry name" value="LEXA REPRESSOR-RELATED"/>
    <property type="match status" value="1"/>
</dbReference>
<dbReference type="Pfam" id="PF07929">
    <property type="entry name" value="PRiA4_ORF3"/>
    <property type="match status" value="1"/>
</dbReference>
<protein>
    <submittedName>
        <fullName evidence="2">Plasmid pRiA4b ORF-3-like protein</fullName>
    </submittedName>
</protein>
<dbReference type="SUPFAM" id="SSF159941">
    <property type="entry name" value="MM3350-like"/>
    <property type="match status" value="1"/>
</dbReference>
<dbReference type="InterPro" id="IPR012912">
    <property type="entry name" value="Plasmid_pRiA4b_Orf3-like"/>
</dbReference>
<keyword evidence="3" id="KW-1185">Reference proteome</keyword>
<dbReference type="EMBL" id="LROS01000010">
    <property type="protein sequence ID" value="OBR95152.1"/>
    <property type="molecule type" value="Genomic_DNA"/>
</dbReference>
<organism evidence="2 3">
    <name type="scientific">Clostridium ragsdalei P11</name>
    <dbReference type="NCBI Taxonomy" id="1353534"/>
    <lineage>
        <taxon>Bacteria</taxon>
        <taxon>Bacillati</taxon>
        <taxon>Bacillota</taxon>
        <taxon>Clostridia</taxon>
        <taxon>Eubacteriales</taxon>
        <taxon>Clostridiaceae</taxon>
        <taxon>Clostridium</taxon>
    </lineage>
</organism>
<dbReference type="AlphaFoldDB" id="A0A1A6AYM9"/>
<dbReference type="InterPro" id="IPR024047">
    <property type="entry name" value="MM3350-like_sf"/>
</dbReference>
<dbReference type="Gene3D" id="3.10.290.30">
    <property type="entry name" value="MM3350-like"/>
    <property type="match status" value="1"/>
</dbReference>
<evidence type="ECO:0000259" key="1">
    <source>
        <dbReference type="Pfam" id="PF07929"/>
    </source>
</evidence>
<evidence type="ECO:0000313" key="3">
    <source>
        <dbReference type="Proteomes" id="UP000093954"/>
    </source>
</evidence>
<name>A0A1A6AYM9_9CLOT</name>
<sequence>MNTLLIMKSKYEKDILPFIEDFGAFINFILEKDPDLSNKTQVLGKNLCFELNSHLHFQRTAIKASYTQEQYIAIDLFFKLAVKSRLFLIQINNKNKFKLIKTVCLEEFLNLNIYEKYVFLLEVFWTTYDFEEELRHNVFEFIELLNVISKTNSYSKIFKNDVGYGGFFSYYSKITRILRILGICELEFIDSVKSKYDDSIKSIMPTDFGREISKTLITALDYINIEDYIISILKERLNLKNSEEDKAFIEIISMVFEPKLISKTINCNVEINKKGTYILKVLLGKNLWRVLKLSHNTTFHELHLLIQQAFDFDNDHMYAFYTGTSRRTGKELYSANPFGESDEYEELTIEEADIYKGQQFIYLFDFGDMWEFKIQVMDFIENEESTPQIIESKGESPQQYPDWD</sequence>
<dbReference type="Proteomes" id="UP000093954">
    <property type="component" value="Unassembled WGS sequence"/>
</dbReference>
<gene>
    <name evidence="2" type="ORF">CLRAG_09900</name>
</gene>
<accession>A0A1A6AYM9</accession>